<evidence type="ECO:0000313" key="2">
    <source>
        <dbReference type="Proteomes" id="UP000886653"/>
    </source>
</evidence>
<sequence length="250" mass="28557">MISSEFSNKTTIGSEVSSKTVQQETTIKLDIRLKIHTYRELPVFCEEDSPFYFVRGKRVYIPKETVKIPPKDLLRPPPLIPETKPLGNHGTFMVYTFEYRYYYYIVEKSPFILPPDYQPSFIPTPTQQQPVITFSRPHGRRCDGVEIENPTDCDIAFSRLRRLDDSFSTSTNIDTRTGEYSSCKVIVSCFGSESLNALDSQIYGNSYTSLSDSFKRLAMKCSTKRRGGHMAFEDGCSLQIAPRGGQWADY</sequence>
<protein>
    <submittedName>
        <fullName evidence="1">Uncharacterized protein</fullName>
    </submittedName>
</protein>
<reference evidence="1" key="1">
    <citation type="submission" date="2013-11" db="EMBL/GenBank/DDBJ databases">
        <title>Genome sequence of the fusiform rust pathogen reveals effectors for host alternation and coevolution with pine.</title>
        <authorList>
            <consortium name="DOE Joint Genome Institute"/>
            <person name="Smith K."/>
            <person name="Pendleton A."/>
            <person name="Kubisiak T."/>
            <person name="Anderson C."/>
            <person name="Salamov A."/>
            <person name="Aerts A."/>
            <person name="Riley R."/>
            <person name="Clum A."/>
            <person name="Lindquist E."/>
            <person name="Ence D."/>
            <person name="Campbell M."/>
            <person name="Kronenberg Z."/>
            <person name="Feau N."/>
            <person name="Dhillon B."/>
            <person name="Hamelin R."/>
            <person name="Burleigh J."/>
            <person name="Smith J."/>
            <person name="Yandell M."/>
            <person name="Nelson C."/>
            <person name="Grigoriev I."/>
            <person name="Davis J."/>
        </authorList>
    </citation>
    <scope>NUCLEOTIDE SEQUENCE</scope>
    <source>
        <strain evidence="1">G11</strain>
    </source>
</reference>
<proteinExistence type="predicted"/>
<dbReference type="EMBL" id="MU167224">
    <property type="protein sequence ID" value="KAG0149840.1"/>
    <property type="molecule type" value="Genomic_DNA"/>
</dbReference>
<dbReference type="AlphaFoldDB" id="A0A9P6NUQ4"/>
<name>A0A9P6NUQ4_9BASI</name>
<accession>A0A9P6NUQ4</accession>
<keyword evidence="2" id="KW-1185">Reference proteome</keyword>
<organism evidence="1 2">
    <name type="scientific">Cronartium quercuum f. sp. fusiforme G11</name>
    <dbReference type="NCBI Taxonomy" id="708437"/>
    <lineage>
        <taxon>Eukaryota</taxon>
        <taxon>Fungi</taxon>
        <taxon>Dikarya</taxon>
        <taxon>Basidiomycota</taxon>
        <taxon>Pucciniomycotina</taxon>
        <taxon>Pucciniomycetes</taxon>
        <taxon>Pucciniales</taxon>
        <taxon>Coleosporiaceae</taxon>
        <taxon>Cronartium</taxon>
    </lineage>
</organism>
<gene>
    <name evidence="1" type="ORF">CROQUDRAFT_713733</name>
</gene>
<evidence type="ECO:0000313" key="1">
    <source>
        <dbReference type="EMBL" id="KAG0149840.1"/>
    </source>
</evidence>
<comment type="caution">
    <text evidence="1">The sequence shown here is derived from an EMBL/GenBank/DDBJ whole genome shotgun (WGS) entry which is preliminary data.</text>
</comment>
<dbReference type="Proteomes" id="UP000886653">
    <property type="component" value="Unassembled WGS sequence"/>
</dbReference>